<reference evidence="7 8" key="1">
    <citation type="submission" date="2022-01" db="EMBL/GenBank/DDBJ databases">
        <title>Flavihumibacter sp. nov., isolated from sediment of a river.</title>
        <authorList>
            <person name="Liu H."/>
        </authorList>
    </citation>
    <scope>NUCLEOTIDE SEQUENCE [LARGE SCALE GENOMIC DNA]</scope>
    <source>
        <strain evidence="7 8">RY-1</strain>
    </source>
</reference>
<proteinExistence type="predicted"/>
<evidence type="ECO:0000256" key="5">
    <source>
        <dbReference type="SAM" id="MobiDB-lite"/>
    </source>
</evidence>
<dbReference type="PROSITE" id="PS51007">
    <property type="entry name" value="CYTC"/>
    <property type="match status" value="1"/>
</dbReference>
<dbReference type="InterPro" id="IPR008979">
    <property type="entry name" value="Galactose-bd-like_sf"/>
</dbReference>
<organism evidence="7 8">
    <name type="scientific">Flavihumibacter fluminis</name>
    <dbReference type="NCBI Taxonomy" id="2909236"/>
    <lineage>
        <taxon>Bacteria</taxon>
        <taxon>Pseudomonadati</taxon>
        <taxon>Bacteroidota</taxon>
        <taxon>Chitinophagia</taxon>
        <taxon>Chitinophagales</taxon>
        <taxon>Chitinophagaceae</taxon>
        <taxon>Flavihumibacter</taxon>
    </lineage>
</organism>
<gene>
    <name evidence="7" type="ORF">L0U88_17405</name>
</gene>
<dbReference type="InterPro" id="IPR009056">
    <property type="entry name" value="Cyt_c-like_dom"/>
</dbReference>
<dbReference type="CDD" id="cd04084">
    <property type="entry name" value="CBM6_xylanase-like"/>
    <property type="match status" value="1"/>
</dbReference>
<evidence type="ECO:0000256" key="1">
    <source>
        <dbReference type="ARBA" id="ARBA00022617"/>
    </source>
</evidence>
<dbReference type="PANTHER" id="PTHR35889">
    <property type="entry name" value="CYCLOINULO-OLIGOSACCHARIDE FRUCTANOTRANSFERASE-RELATED"/>
    <property type="match status" value="1"/>
</dbReference>
<feature type="region of interest" description="Disordered" evidence="5">
    <location>
        <begin position="843"/>
        <end position="875"/>
    </location>
</feature>
<comment type="caution">
    <text evidence="7">The sequence shown here is derived from an EMBL/GenBank/DDBJ whole genome shotgun (WGS) entry which is preliminary data.</text>
</comment>
<dbReference type="EMBL" id="JAKEVY010000004">
    <property type="protein sequence ID" value="MCF1716422.1"/>
    <property type="molecule type" value="Genomic_DNA"/>
</dbReference>
<keyword evidence="3 4" id="KW-0408">Iron</keyword>
<sequence length="949" mass="108369">MQRLIRSNKKAFILAAALVVILSLSWVISRSARDRGAPVDFSTEVKPILNKHCISCHGGVKAKAGFSVLFEEEAFSPTESGKPAIIKGDPDASEMIRRLTLDDPEERMPYEHDPLSPDEIALLRRWIKQGAPWGDHWAYLPVKEPKEKKSIDQHIQQELEKQGMKGSQRAEAPVLLRRVSLDLIGLYPEKEQTEKFLKAGGSPAAYEELVDSLLASPRFGEKWASMWLDLARYADTKGYESDGHRDAWPYRDWVIKAFNQNMPYDQFIKEQMAGDLLPNPTDDNYIATGFHRNSMTNDEGGTDNEEFRVAAVMDRINTSWEAIMSTTFSCVQCHSHPYDPFKHDEYYKFLAYFNNTRDEDVPGEYPLLRRLTPEMDKELEYVMGWMQEGGNGRKENGGKEEGVKEDGEWVRDMIKFYQPAVNSTTADKLDNAVIANMNGGLIFKNKSTARFKNIDMEGTEQMIWQFYCNKPGGTLTLRLDTPDGPVIAKTPVQAKDQWRFESISFAKQQGVHDLYIQYERTPLASEKDDFTISFNWVSCVPAFPGKDRPGYADAYQRYWKLLTTYVPGMPILYENPASLKRSTHVFERGNRLTLGAEVKPAVPASLLHNMQVKETDMPKNRLELAAWMTDPRNPLVSRTLVNRLWEQLFGTGLVETLEDMGTQGANPTHHQLLDELSWKLMHDYKWNIKKLLKELVLSATYQQDSRVTKEQLDKDAANKYYSRGPRIRLSAEQLRDQHLQVSGKLSTKMYGPGVMPWQPEGIWLSPYNGARWTTSEGEDRYRRAVYTYWKRTAPYPSMINFDGAQRVVCNARRIRTNTPLQALVTLNDSVYVDLAAHFAKRMENGDKGDEGERRRHGPGDKGDKGGMEDGGKEERKVEEQIKWGYRQLLFSEIKEEQLKAMMGLYAKARATYEANPKELEAFRQPTAHAAAMVVVANALLNLDEVIVKN</sequence>
<dbReference type="Pfam" id="PF07635">
    <property type="entry name" value="PSCyt1"/>
    <property type="match status" value="1"/>
</dbReference>
<evidence type="ECO:0000256" key="3">
    <source>
        <dbReference type="ARBA" id="ARBA00023004"/>
    </source>
</evidence>
<evidence type="ECO:0000256" key="2">
    <source>
        <dbReference type="ARBA" id="ARBA00022723"/>
    </source>
</evidence>
<keyword evidence="1 4" id="KW-0349">Heme</keyword>
<feature type="domain" description="Cytochrome c" evidence="6">
    <location>
        <begin position="31"/>
        <end position="131"/>
    </location>
</feature>
<dbReference type="Gene3D" id="2.60.120.260">
    <property type="entry name" value="Galactose-binding domain-like"/>
    <property type="match status" value="1"/>
</dbReference>
<protein>
    <submittedName>
        <fullName evidence="7">DUF1553 domain-containing protein</fullName>
    </submittedName>
</protein>
<dbReference type="PANTHER" id="PTHR35889:SF3">
    <property type="entry name" value="F-BOX DOMAIN-CONTAINING PROTEIN"/>
    <property type="match status" value="1"/>
</dbReference>
<dbReference type="Pfam" id="PF07583">
    <property type="entry name" value="PSCyt2"/>
    <property type="match status" value="1"/>
</dbReference>
<dbReference type="InterPro" id="IPR011444">
    <property type="entry name" value="DUF1549"/>
</dbReference>
<name>A0ABS9BMX4_9BACT</name>
<dbReference type="RefSeq" id="WP_234867606.1">
    <property type="nucleotide sequence ID" value="NZ_JAKEVY010000004.1"/>
</dbReference>
<dbReference type="InterPro" id="IPR036909">
    <property type="entry name" value="Cyt_c-like_dom_sf"/>
</dbReference>
<dbReference type="SUPFAM" id="SSF49785">
    <property type="entry name" value="Galactose-binding domain-like"/>
    <property type="match status" value="1"/>
</dbReference>
<evidence type="ECO:0000256" key="4">
    <source>
        <dbReference type="PROSITE-ProRule" id="PRU00433"/>
    </source>
</evidence>
<dbReference type="Pfam" id="PF07587">
    <property type="entry name" value="PSD1"/>
    <property type="match status" value="1"/>
</dbReference>
<dbReference type="InterPro" id="IPR022655">
    <property type="entry name" value="DUF1553"/>
</dbReference>
<dbReference type="SUPFAM" id="SSF46626">
    <property type="entry name" value="Cytochrome c"/>
    <property type="match status" value="1"/>
</dbReference>
<keyword evidence="2 4" id="KW-0479">Metal-binding</keyword>
<evidence type="ECO:0000259" key="6">
    <source>
        <dbReference type="PROSITE" id="PS51007"/>
    </source>
</evidence>
<evidence type="ECO:0000313" key="8">
    <source>
        <dbReference type="Proteomes" id="UP001200145"/>
    </source>
</evidence>
<keyword evidence="8" id="KW-1185">Reference proteome</keyword>
<dbReference type="Proteomes" id="UP001200145">
    <property type="component" value="Unassembled WGS sequence"/>
</dbReference>
<dbReference type="InterPro" id="IPR011429">
    <property type="entry name" value="Cyt_c_Planctomycete-type"/>
</dbReference>
<evidence type="ECO:0000313" key="7">
    <source>
        <dbReference type="EMBL" id="MCF1716422.1"/>
    </source>
</evidence>
<accession>A0ABS9BMX4</accession>